<dbReference type="OrthoDB" id="1031352at2759"/>
<accession>V4LKZ7</accession>
<gene>
    <name evidence="1" type="ORF">EUTSA_v10017866mg</name>
</gene>
<evidence type="ECO:0000313" key="1">
    <source>
        <dbReference type="EMBL" id="ESQ51225.1"/>
    </source>
</evidence>
<evidence type="ECO:0008006" key="3">
    <source>
        <dbReference type="Google" id="ProtNLM"/>
    </source>
</evidence>
<reference evidence="1 2" key="1">
    <citation type="journal article" date="2013" name="Front. Plant Sci.">
        <title>The Reference Genome of the Halophytic Plant Eutrema salsugineum.</title>
        <authorList>
            <person name="Yang R."/>
            <person name="Jarvis D.E."/>
            <person name="Chen H."/>
            <person name="Beilstein M.A."/>
            <person name="Grimwood J."/>
            <person name="Jenkins J."/>
            <person name="Shu S."/>
            <person name="Prochnik S."/>
            <person name="Xin M."/>
            <person name="Ma C."/>
            <person name="Schmutz J."/>
            <person name="Wing R.A."/>
            <person name="Mitchell-Olds T."/>
            <person name="Schumaker K.S."/>
            <person name="Wang X."/>
        </authorList>
    </citation>
    <scope>NUCLEOTIDE SEQUENCE [LARGE SCALE GENOMIC DNA]</scope>
</reference>
<protein>
    <recommendedName>
        <fullName evidence="3">Prolamin-like domain-containing protein</fullName>
    </recommendedName>
</protein>
<sequence length="93" mass="10326">MLVLISAVIPRPSEAAPQIKYCSTERIDRVPGCFNALRLASDRDYRSLTVECCRAVYATLPDTCFLTVYPDRVLPISVFRVICTNTVPAGPTF</sequence>
<dbReference type="AlphaFoldDB" id="V4LKZ7"/>
<dbReference type="EMBL" id="KI517385">
    <property type="protein sequence ID" value="ESQ51225.1"/>
    <property type="molecule type" value="Genomic_DNA"/>
</dbReference>
<name>V4LKZ7_EUTSA</name>
<dbReference type="KEGG" id="eus:EUTSA_v10017866mg"/>
<dbReference type="Gramene" id="ESQ51225">
    <property type="protein sequence ID" value="ESQ51225"/>
    <property type="gene ID" value="EUTSA_v10017866mg"/>
</dbReference>
<organism evidence="1 2">
    <name type="scientific">Eutrema salsugineum</name>
    <name type="common">Saltwater cress</name>
    <name type="synonym">Sisymbrium salsugineum</name>
    <dbReference type="NCBI Taxonomy" id="72664"/>
    <lineage>
        <taxon>Eukaryota</taxon>
        <taxon>Viridiplantae</taxon>
        <taxon>Streptophyta</taxon>
        <taxon>Embryophyta</taxon>
        <taxon>Tracheophyta</taxon>
        <taxon>Spermatophyta</taxon>
        <taxon>Magnoliopsida</taxon>
        <taxon>eudicotyledons</taxon>
        <taxon>Gunneridae</taxon>
        <taxon>Pentapetalae</taxon>
        <taxon>rosids</taxon>
        <taxon>malvids</taxon>
        <taxon>Brassicales</taxon>
        <taxon>Brassicaceae</taxon>
        <taxon>Eutremeae</taxon>
        <taxon>Eutrema</taxon>
    </lineage>
</organism>
<dbReference type="Proteomes" id="UP000030689">
    <property type="component" value="Unassembled WGS sequence"/>
</dbReference>
<proteinExistence type="predicted"/>
<keyword evidence="2" id="KW-1185">Reference proteome</keyword>
<dbReference type="OMA" id="VFRVICT"/>
<evidence type="ECO:0000313" key="2">
    <source>
        <dbReference type="Proteomes" id="UP000030689"/>
    </source>
</evidence>